<accession>A0A239Q1R5</accession>
<dbReference type="GO" id="GO:0016829">
    <property type="term" value="F:lyase activity"/>
    <property type="evidence" value="ECO:0007669"/>
    <property type="project" value="UniProtKB-KW"/>
</dbReference>
<dbReference type="AlphaFoldDB" id="A0A239Q1R5"/>
<keyword evidence="3" id="KW-1185">Reference proteome</keyword>
<dbReference type="Proteomes" id="UP000198307">
    <property type="component" value="Unassembled WGS sequence"/>
</dbReference>
<dbReference type="InterPro" id="IPR043131">
    <property type="entry name" value="BCAT-like_N"/>
</dbReference>
<dbReference type="EMBL" id="FZQB01000020">
    <property type="protein sequence ID" value="SNT76491.1"/>
    <property type="molecule type" value="Genomic_DNA"/>
</dbReference>
<evidence type="ECO:0000313" key="2">
    <source>
        <dbReference type="EMBL" id="SNT76491.1"/>
    </source>
</evidence>
<dbReference type="NCBIfam" id="NF005729">
    <property type="entry name" value="PRK07546.1-3"/>
    <property type="match status" value="1"/>
</dbReference>
<gene>
    <name evidence="2" type="ORF">SAMN05444959_12059</name>
</gene>
<dbReference type="InterPro" id="IPR036038">
    <property type="entry name" value="Aminotransferase-like"/>
</dbReference>
<evidence type="ECO:0000313" key="3">
    <source>
        <dbReference type="Proteomes" id="UP000198307"/>
    </source>
</evidence>
<dbReference type="Gene3D" id="3.20.10.10">
    <property type="entry name" value="D-amino Acid Aminotransferase, subunit A, domain 2"/>
    <property type="match status" value="1"/>
</dbReference>
<name>A0A239Q1R5_9RHOB</name>
<evidence type="ECO:0000256" key="1">
    <source>
        <dbReference type="ARBA" id="ARBA00014472"/>
    </source>
</evidence>
<proteinExistence type="predicted"/>
<protein>
    <recommendedName>
        <fullName evidence="1">Probable branched-chain-amino-acid aminotransferase</fullName>
    </recommendedName>
</protein>
<dbReference type="SUPFAM" id="SSF56752">
    <property type="entry name" value="D-aminoacid aminotransferase-like PLP-dependent enzymes"/>
    <property type="match status" value="1"/>
</dbReference>
<dbReference type="RefSeq" id="WP_179217790.1">
    <property type="nucleotide sequence ID" value="NZ_CP067129.1"/>
</dbReference>
<dbReference type="InterPro" id="IPR043132">
    <property type="entry name" value="BCAT-like_C"/>
</dbReference>
<dbReference type="Pfam" id="PF01063">
    <property type="entry name" value="Aminotran_4"/>
    <property type="match status" value="1"/>
</dbReference>
<reference evidence="2 3" key="1">
    <citation type="submission" date="2017-07" db="EMBL/GenBank/DDBJ databases">
        <authorList>
            <person name="Sun Z.S."/>
            <person name="Albrecht U."/>
            <person name="Echele G."/>
            <person name="Lee C.C."/>
        </authorList>
    </citation>
    <scope>NUCLEOTIDE SEQUENCE [LARGE SCALE GENOMIC DNA]</scope>
    <source>
        <strain evidence="2 3">DSM 14827</strain>
    </source>
</reference>
<organism evidence="2 3">
    <name type="scientific">Paracoccus seriniphilus</name>
    <dbReference type="NCBI Taxonomy" id="184748"/>
    <lineage>
        <taxon>Bacteria</taxon>
        <taxon>Pseudomonadati</taxon>
        <taxon>Pseudomonadota</taxon>
        <taxon>Alphaproteobacteria</taxon>
        <taxon>Rhodobacterales</taxon>
        <taxon>Paracoccaceae</taxon>
        <taxon>Paracoccus</taxon>
    </lineage>
</organism>
<dbReference type="InterPro" id="IPR001544">
    <property type="entry name" value="Aminotrans_IV"/>
</dbReference>
<keyword evidence="2" id="KW-0456">Lyase</keyword>
<sequence>MQIRISEPVPEGLKIIETMRGEADGTIRFWQLHLARLRRDCAAVGFPLDLQAVKDAISSVQYQGGARLRLTVDANGRVELVAHPLPENPPFWTVALSTHRLDSADPWLRIKSTRRPRYDAARSDMLPGQDEVLLLNERGELCEGSITNLFVRDGDKYLTPPLGCGLLPGILRQSMLEQGIAREAVVKPADLTRGFFMGNALRGLIPARLQQLSK</sequence>
<dbReference type="Gene3D" id="3.30.470.10">
    <property type="match status" value="1"/>
</dbReference>